<evidence type="ECO:0008006" key="3">
    <source>
        <dbReference type="Google" id="ProtNLM"/>
    </source>
</evidence>
<name>A0ABX1LT66_9CYAN</name>
<evidence type="ECO:0000313" key="2">
    <source>
        <dbReference type="Proteomes" id="UP000738376"/>
    </source>
</evidence>
<accession>A0ABX1LT66</accession>
<reference evidence="1 2" key="1">
    <citation type="submission" date="2020-03" db="EMBL/GenBank/DDBJ databases">
        <title>Draft Genome Sequence of 2-Methylisoborneol Producing Pseudanabaena yagii Strain GIHE-NHR1 Isolated from North Han River in South Korea.</title>
        <authorList>
            <person name="Jeong J."/>
        </authorList>
    </citation>
    <scope>NUCLEOTIDE SEQUENCE [LARGE SCALE GENOMIC DNA]</scope>
    <source>
        <strain evidence="1 2">GIHE-NHR1</strain>
    </source>
</reference>
<organism evidence="1 2">
    <name type="scientific">Pseudanabaena yagii GIHE-NHR1</name>
    <dbReference type="NCBI Taxonomy" id="2722753"/>
    <lineage>
        <taxon>Bacteria</taxon>
        <taxon>Bacillati</taxon>
        <taxon>Cyanobacteriota</taxon>
        <taxon>Cyanophyceae</taxon>
        <taxon>Pseudanabaenales</taxon>
        <taxon>Pseudanabaenaceae</taxon>
        <taxon>Pseudanabaena</taxon>
        <taxon>Pseudanabaena yagii</taxon>
    </lineage>
</organism>
<dbReference type="RefSeq" id="WP_169364141.1">
    <property type="nucleotide sequence ID" value="NZ_JAAVJL010000001.1"/>
</dbReference>
<dbReference type="Proteomes" id="UP000738376">
    <property type="component" value="Unassembled WGS sequence"/>
</dbReference>
<gene>
    <name evidence="1" type="ORF">HC246_15305</name>
</gene>
<protein>
    <recommendedName>
        <fullName evidence="3">Transposase</fullName>
    </recommendedName>
</protein>
<dbReference type="EMBL" id="JAAVJL010000001">
    <property type="protein sequence ID" value="NMF59348.1"/>
    <property type="molecule type" value="Genomic_DNA"/>
</dbReference>
<sequence>MIFDKYWSQKWRQLLLGKGLQQKQRTRYLSMSEIMTLLIAFQQNHYRDFNHFYQKHMCQYWHKEFPKPKLKQVCRVYGSSNDATLHIPETLFWRMYRY</sequence>
<keyword evidence="2" id="KW-1185">Reference proteome</keyword>
<evidence type="ECO:0000313" key="1">
    <source>
        <dbReference type="EMBL" id="NMF59348.1"/>
    </source>
</evidence>
<proteinExistence type="predicted"/>
<comment type="caution">
    <text evidence="1">The sequence shown here is derived from an EMBL/GenBank/DDBJ whole genome shotgun (WGS) entry which is preliminary data.</text>
</comment>